<gene>
    <name evidence="8" type="ORF">NLI96_g4836</name>
</gene>
<feature type="transmembrane region" description="Helical" evidence="7">
    <location>
        <begin position="500"/>
        <end position="523"/>
    </location>
</feature>
<evidence type="ECO:0000256" key="2">
    <source>
        <dbReference type="ARBA" id="ARBA00010199"/>
    </source>
</evidence>
<evidence type="ECO:0000256" key="1">
    <source>
        <dbReference type="ARBA" id="ARBA00004141"/>
    </source>
</evidence>
<feature type="transmembrane region" description="Helical" evidence="7">
    <location>
        <begin position="313"/>
        <end position="338"/>
    </location>
</feature>
<keyword evidence="9" id="KW-1185">Reference proteome</keyword>
<evidence type="ECO:0000256" key="3">
    <source>
        <dbReference type="ARBA" id="ARBA00022692"/>
    </source>
</evidence>
<protein>
    <recommendedName>
        <fullName evidence="10">MATE efflux family protein</fullName>
    </recommendedName>
</protein>
<feature type="transmembrane region" description="Helical" evidence="7">
    <location>
        <begin position="436"/>
        <end position="453"/>
    </location>
</feature>
<name>A0AAD5V634_9APHY</name>
<dbReference type="CDD" id="cd13132">
    <property type="entry name" value="MATE_eukaryotic"/>
    <property type="match status" value="1"/>
</dbReference>
<proteinExistence type="inferred from homology"/>
<dbReference type="EMBL" id="JANAWD010000147">
    <property type="protein sequence ID" value="KAJ3485634.1"/>
    <property type="molecule type" value="Genomic_DNA"/>
</dbReference>
<comment type="caution">
    <text evidence="8">The sequence shown here is derived from an EMBL/GenBank/DDBJ whole genome shotgun (WGS) entry which is preliminary data.</text>
</comment>
<dbReference type="GO" id="GO:0042910">
    <property type="term" value="F:xenobiotic transmembrane transporter activity"/>
    <property type="evidence" value="ECO:0007669"/>
    <property type="project" value="InterPro"/>
</dbReference>
<feature type="region of interest" description="Disordered" evidence="6">
    <location>
        <begin position="26"/>
        <end position="107"/>
    </location>
</feature>
<keyword evidence="3 7" id="KW-0812">Transmembrane</keyword>
<evidence type="ECO:0000313" key="9">
    <source>
        <dbReference type="Proteomes" id="UP001212997"/>
    </source>
</evidence>
<evidence type="ECO:0008006" key="10">
    <source>
        <dbReference type="Google" id="ProtNLM"/>
    </source>
</evidence>
<feature type="transmembrane region" description="Helical" evidence="7">
    <location>
        <begin position="246"/>
        <end position="266"/>
    </location>
</feature>
<keyword evidence="5 7" id="KW-0472">Membrane</keyword>
<feature type="transmembrane region" description="Helical" evidence="7">
    <location>
        <begin position="474"/>
        <end position="494"/>
    </location>
</feature>
<dbReference type="GO" id="GO:1990961">
    <property type="term" value="P:xenobiotic detoxification by transmembrane export across the plasma membrane"/>
    <property type="evidence" value="ECO:0007669"/>
    <property type="project" value="InterPro"/>
</dbReference>
<feature type="transmembrane region" description="Helical" evidence="7">
    <location>
        <begin position="372"/>
        <end position="390"/>
    </location>
</feature>
<dbReference type="PANTHER" id="PTHR11206">
    <property type="entry name" value="MULTIDRUG RESISTANCE PROTEIN"/>
    <property type="match status" value="1"/>
</dbReference>
<evidence type="ECO:0000256" key="5">
    <source>
        <dbReference type="ARBA" id="ARBA00023136"/>
    </source>
</evidence>
<feature type="transmembrane region" description="Helical" evidence="7">
    <location>
        <begin position="402"/>
        <end position="424"/>
    </location>
</feature>
<keyword evidence="4 7" id="KW-1133">Transmembrane helix</keyword>
<dbReference type="GO" id="GO:0016020">
    <property type="term" value="C:membrane"/>
    <property type="evidence" value="ECO:0007669"/>
    <property type="project" value="UniProtKB-SubCell"/>
</dbReference>
<evidence type="ECO:0000313" key="8">
    <source>
        <dbReference type="EMBL" id="KAJ3485634.1"/>
    </source>
</evidence>
<dbReference type="Proteomes" id="UP001212997">
    <property type="component" value="Unassembled WGS sequence"/>
</dbReference>
<comment type="subcellular location">
    <subcellularLocation>
        <location evidence="1">Membrane</location>
        <topology evidence="1">Multi-pass membrane protein</topology>
    </subcellularLocation>
</comment>
<organism evidence="8 9">
    <name type="scientific">Meripilus lineatus</name>
    <dbReference type="NCBI Taxonomy" id="2056292"/>
    <lineage>
        <taxon>Eukaryota</taxon>
        <taxon>Fungi</taxon>
        <taxon>Dikarya</taxon>
        <taxon>Basidiomycota</taxon>
        <taxon>Agaricomycotina</taxon>
        <taxon>Agaricomycetes</taxon>
        <taxon>Polyporales</taxon>
        <taxon>Meripilaceae</taxon>
        <taxon>Meripilus</taxon>
    </lineage>
</organism>
<evidence type="ECO:0000256" key="7">
    <source>
        <dbReference type="SAM" id="Phobius"/>
    </source>
</evidence>
<dbReference type="InterPro" id="IPR045069">
    <property type="entry name" value="MATE_euk"/>
</dbReference>
<feature type="transmembrane region" description="Helical" evidence="7">
    <location>
        <begin position="278"/>
        <end position="301"/>
    </location>
</feature>
<reference evidence="8" key="1">
    <citation type="submission" date="2022-07" db="EMBL/GenBank/DDBJ databases">
        <title>Genome Sequence of Physisporinus lineatus.</title>
        <authorList>
            <person name="Buettner E."/>
        </authorList>
    </citation>
    <scope>NUCLEOTIDE SEQUENCE</scope>
    <source>
        <strain evidence="8">VT162</strain>
    </source>
</reference>
<dbReference type="Pfam" id="PF01554">
    <property type="entry name" value="MatE"/>
    <property type="match status" value="2"/>
</dbReference>
<feature type="transmembrane region" description="Helical" evidence="7">
    <location>
        <begin position="216"/>
        <end position="240"/>
    </location>
</feature>
<dbReference type="GO" id="GO:0015297">
    <property type="term" value="F:antiporter activity"/>
    <property type="evidence" value="ECO:0007669"/>
    <property type="project" value="InterPro"/>
</dbReference>
<dbReference type="InterPro" id="IPR002528">
    <property type="entry name" value="MATE_fam"/>
</dbReference>
<evidence type="ECO:0000256" key="4">
    <source>
        <dbReference type="ARBA" id="ARBA00022989"/>
    </source>
</evidence>
<accession>A0AAD5V634</accession>
<dbReference type="AlphaFoldDB" id="A0AAD5V634"/>
<comment type="similarity">
    <text evidence="2">Belongs to the multi antimicrobial extrusion (MATE) (TC 2.A.66.1) family.</text>
</comment>
<evidence type="ECO:0000256" key="6">
    <source>
        <dbReference type="SAM" id="MobiDB-lite"/>
    </source>
</evidence>
<sequence length="552" mass="60056">MHYATPSSLPSDYAILSRYAAANNLDHAPIDPNTQNEEPSDDDDTLSVNSLPVPGCTHSPRRTSFPTPYVTPFNPTLGPLPDKSGFRSGPHHLNANENTPLLSPFVPRIPEDVDEEASESEPASNLLWDETRILAKYTLPVFGTHVLEYSLVIASIVSIGHLSTTALAASTLGSMTASVTGYSIIQGFTSTLDTMLPSAWTSSQPHLVGLWSQRMAVVMAATLVPISLIWFTSESILLGLKQDPEVAYLAAIYLKWSVIGLPAYAFNSISRRYFQSQGLFAIPTRVILCVAPINALLNYALVWGPAPIRLGFVGAPIATAISFNLISIASIIYGVFFVPRTAWHPFSMRCFTSLGVLVQLGLAGVGQTASEWWSWELVGLAASLIGNLLGEENATRASYATKAALIIGVGIAFIWSAMFVLFRNSWAYIFNDDPEVVSLVASILPIVALFQVFDGQSAVSSGVLRAQGKQFTGALLNLSAYYIIGIPFGIWLAFKWHFGLHGLWVGLTLSLIYASTIGVMICLRTDWDREVQKVRKRLEADKLAHQDSDMNA</sequence>